<dbReference type="PANTHER" id="PTHR31841:SF1">
    <property type="entry name" value="PROTEIN FAM72A-RELATED"/>
    <property type="match status" value="1"/>
</dbReference>
<accession>A0AAV5GQT3</accession>
<dbReference type="Proteomes" id="UP001342314">
    <property type="component" value="Unassembled WGS sequence"/>
</dbReference>
<organism evidence="4 5">
    <name type="scientific">Rhodotorula paludigena</name>
    <dbReference type="NCBI Taxonomy" id="86838"/>
    <lineage>
        <taxon>Eukaryota</taxon>
        <taxon>Fungi</taxon>
        <taxon>Dikarya</taxon>
        <taxon>Basidiomycota</taxon>
        <taxon>Pucciniomycotina</taxon>
        <taxon>Microbotryomycetes</taxon>
        <taxon>Sporidiobolales</taxon>
        <taxon>Sporidiobolaceae</taxon>
        <taxon>Rhodotorula</taxon>
    </lineage>
</organism>
<feature type="compositionally biased region" description="Low complexity" evidence="2">
    <location>
        <begin position="41"/>
        <end position="76"/>
    </location>
</feature>
<evidence type="ECO:0000259" key="3">
    <source>
        <dbReference type="PROSITE" id="PS00028"/>
    </source>
</evidence>
<feature type="region of interest" description="Disordered" evidence="2">
    <location>
        <begin position="87"/>
        <end position="106"/>
    </location>
</feature>
<dbReference type="EMBL" id="BQKY01000011">
    <property type="protein sequence ID" value="GJN92548.1"/>
    <property type="molecule type" value="Genomic_DNA"/>
</dbReference>
<proteinExistence type="inferred from homology"/>
<gene>
    <name evidence="4" type="ORF">Rhopal_005578-T1</name>
</gene>
<feature type="region of interest" description="Disordered" evidence="2">
    <location>
        <begin position="235"/>
        <end position="290"/>
    </location>
</feature>
<dbReference type="AlphaFoldDB" id="A0AAV5GQT3"/>
<reference evidence="4 5" key="1">
    <citation type="submission" date="2021-12" db="EMBL/GenBank/DDBJ databases">
        <title>High titer production of polyol ester of fatty acids by Rhodotorula paludigena BS15 towards product separation-free biomass refinery.</title>
        <authorList>
            <person name="Mano J."/>
            <person name="Ono H."/>
            <person name="Tanaka T."/>
            <person name="Naito K."/>
            <person name="Sushida H."/>
            <person name="Ike M."/>
            <person name="Tokuyasu K."/>
            <person name="Kitaoka M."/>
        </authorList>
    </citation>
    <scope>NUCLEOTIDE SEQUENCE [LARGE SCALE GENOMIC DNA]</scope>
    <source>
        <strain evidence="4 5">BS15</strain>
    </source>
</reference>
<feature type="domain" description="C2H2-type" evidence="3">
    <location>
        <begin position="191"/>
        <end position="213"/>
    </location>
</feature>
<dbReference type="GO" id="GO:0005829">
    <property type="term" value="C:cytosol"/>
    <property type="evidence" value="ECO:0007669"/>
    <property type="project" value="UniProtKB-ARBA"/>
</dbReference>
<evidence type="ECO:0000256" key="2">
    <source>
        <dbReference type="SAM" id="MobiDB-lite"/>
    </source>
</evidence>
<keyword evidence="5" id="KW-1185">Reference proteome</keyword>
<dbReference type="PROSITE" id="PS00028">
    <property type="entry name" value="ZINC_FINGER_C2H2_1"/>
    <property type="match status" value="1"/>
</dbReference>
<dbReference type="InterPro" id="IPR013087">
    <property type="entry name" value="Znf_C2H2_type"/>
</dbReference>
<evidence type="ECO:0000256" key="1">
    <source>
        <dbReference type="ARBA" id="ARBA00006888"/>
    </source>
</evidence>
<comment type="caution">
    <text evidence="4">The sequence shown here is derived from an EMBL/GenBank/DDBJ whole genome shotgun (WGS) entry which is preliminary data.</text>
</comment>
<comment type="similarity">
    <text evidence="1">Belongs to the FAM72 family.</text>
</comment>
<feature type="region of interest" description="Disordered" evidence="2">
    <location>
        <begin position="1"/>
        <end position="76"/>
    </location>
</feature>
<dbReference type="PANTHER" id="PTHR31841">
    <property type="entry name" value="PROTEIN FAM72A-RELATED"/>
    <property type="match status" value="1"/>
</dbReference>
<dbReference type="Pfam" id="PF14976">
    <property type="entry name" value="YPEH2ZP"/>
    <property type="match status" value="1"/>
</dbReference>
<sequence length="344" mass="38417">MRDPRLSSPRAPSVHRDVVEHPVPSTSQMRLVPAQMEPFLSQAPRAPSPSAAGPSPTQLQWLQQSQQMHYHQQQQRLQQAFLAPPPQLHQQAPAPRQPSPPPQPQPVHRVYVLRCATCDTFLSDRGMRAVLLLKPNIVLFSTDAQPCNSETFFPSEYGDDEQVERTCDCLTSSINCHGCGRTVGYHIVSPCNKCNASVQKHQRSANHHRYVFHAGEVTARERTYYPSERGVSNPIIVRATSPSSSRGSSPSPTLASRAYHESDKEAYPYPHPSHPHFGRLPRDHRSGTRTAEALAAATAAQQGARKLLKRGDTVYWHHLVSGGERVKSVDPRTREPLFHTRDGR</sequence>
<feature type="compositionally biased region" description="Pro residues" evidence="2">
    <location>
        <begin position="95"/>
        <end position="105"/>
    </location>
</feature>
<protein>
    <recommendedName>
        <fullName evidence="3">C2H2-type domain-containing protein</fullName>
    </recommendedName>
</protein>
<evidence type="ECO:0000313" key="4">
    <source>
        <dbReference type="EMBL" id="GJN92548.1"/>
    </source>
</evidence>
<dbReference type="InterPro" id="IPR026768">
    <property type="entry name" value="YPEH2ZP"/>
</dbReference>
<feature type="compositionally biased region" description="Low complexity" evidence="2">
    <location>
        <begin position="241"/>
        <end position="252"/>
    </location>
</feature>
<evidence type="ECO:0000313" key="5">
    <source>
        <dbReference type="Proteomes" id="UP001342314"/>
    </source>
</evidence>
<name>A0AAV5GQT3_9BASI</name>